<organism evidence="6 7">
    <name type="scientific">Roseicella aquatilis</name>
    <dbReference type="NCBI Taxonomy" id="2527868"/>
    <lineage>
        <taxon>Bacteria</taxon>
        <taxon>Pseudomonadati</taxon>
        <taxon>Pseudomonadota</taxon>
        <taxon>Alphaproteobacteria</taxon>
        <taxon>Acetobacterales</taxon>
        <taxon>Roseomonadaceae</taxon>
        <taxon>Roseicella</taxon>
    </lineage>
</organism>
<evidence type="ECO:0000313" key="6">
    <source>
        <dbReference type="EMBL" id="TCZ66698.1"/>
    </source>
</evidence>
<dbReference type="GO" id="GO:0051304">
    <property type="term" value="P:chromosome separation"/>
    <property type="evidence" value="ECO:0007669"/>
    <property type="project" value="InterPro"/>
</dbReference>
<sequence>MPEPPEDGAPAGRAEEVRGPGGLDAGAAPEGAIGPTAGVSVTPTVADAAPSAGPEAQHDPAVTDGPAAGAATGPEAAADGATDTAVPDPALFAHALRLAEALVFASDRPVTPQRLQGALPPGMEARAVLTALAAGCADRPVQLVEVAGGFAFRTAPELAPALTRVVEVPRRLPRAAMETLAIIAYHQPVTRAEVEEIRGASLSQATLETLLEMGLIAPRGRKEVPGRPSLWATTPRFLEQFGLRALTDLPRREELVNEPGSPLLAPAPPNAG</sequence>
<evidence type="ECO:0000256" key="5">
    <source>
        <dbReference type="SAM" id="MobiDB-lite"/>
    </source>
</evidence>
<dbReference type="InterPro" id="IPR036390">
    <property type="entry name" value="WH_DNA-bd_sf"/>
</dbReference>
<dbReference type="OrthoDB" id="9806226at2"/>
<dbReference type="Pfam" id="PF04079">
    <property type="entry name" value="SMC_ScpB"/>
    <property type="match status" value="1"/>
</dbReference>
<dbReference type="AlphaFoldDB" id="A0A4R4DWE2"/>
<comment type="caution">
    <text evidence="6">The sequence shown here is derived from an EMBL/GenBank/DDBJ whole genome shotgun (WGS) entry which is preliminary data.</text>
</comment>
<feature type="region of interest" description="Disordered" evidence="5">
    <location>
        <begin position="1"/>
        <end position="84"/>
    </location>
</feature>
<keyword evidence="4" id="KW-0131">Cell cycle</keyword>
<protein>
    <submittedName>
        <fullName evidence="6">SMC-Scp complex subunit ScpB</fullName>
    </submittedName>
</protein>
<evidence type="ECO:0000256" key="2">
    <source>
        <dbReference type="ARBA" id="ARBA00022618"/>
    </source>
</evidence>
<keyword evidence="7" id="KW-1185">Reference proteome</keyword>
<evidence type="ECO:0000256" key="4">
    <source>
        <dbReference type="ARBA" id="ARBA00023306"/>
    </source>
</evidence>
<name>A0A4R4DWE2_9PROT</name>
<dbReference type="Gene3D" id="1.10.10.10">
    <property type="entry name" value="Winged helix-like DNA-binding domain superfamily/Winged helix DNA-binding domain"/>
    <property type="match status" value="2"/>
</dbReference>
<dbReference type="PANTHER" id="PTHR34298:SF2">
    <property type="entry name" value="SEGREGATION AND CONDENSATION PROTEIN B"/>
    <property type="match status" value="1"/>
</dbReference>
<evidence type="ECO:0000256" key="1">
    <source>
        <dbReference type="ARBA" id="ARBA00022490"/>
    </source>
</evidence>
<dbReference type="RefSeq" id="WP_132283667.1">
    <property type="nucleotide sequence ID" value="NZ_SKBM01000001.1"/>
</dbReference>
<dbReference type="GO" id="GO:0051301">
    <property type="term" value="P:cell division"/>
    <property type="evidence" value="ECO:0007669"/>
    <property type="project" value="UniProtKB-KW"/>
</dbReference>
<dbReference type="SUPFAM" id="SSF46785">
    <property type="entry name" value="Winged helix' DNA-binding domain"/>
    <property type="match status" value="2"/>
</dbReference>
<gene>
    <name evidence="6" type="primary">scpB</name>
    <name evidence="6" type="ORF">EXY23_00875</name>
</gene>
<dbReference type="InterPro" id="IPR005234">
    <property type="entry name" value="ScpB_csome_segregation"/>
</dbReference>
<accession>A0A4R4DWE2</accession>
<dbReference type="NCBIfam" id="TIGR00281">
    <property type="entry name" value="SMC-Scp complex subunit ScpB"/>
    <property type="match status" value="1"/>
</dbReference>
<proteinExistence type="predicted"/>
<reference evidence="6 7" key="1">
    <citation type="submission" date="2019-03" db="EMBL/GenBank/DDBJ databases">
        <title>Paracraurococcus aquatilis NE82 genome sequence.</title>
        <authorList>
            <person name="Zhao Y."/>
            <person name="Du Z."/>
        </authorList>
    </citation>
    <scope>NUCLEOTIDE SEQUENCE [LARGE SCALE GENOMIC DNA]</scope>
    <source>
        <strain evidence="6 7">NE82</strain>
    </source>
</reference>
<keyword evidence="2" id="KW-0132">Cell division</keyword>
<keyword evidence="1" id="KW-0963">Cytoplasm</keyword>
<dbReference type="EMBL" id="SKBM01000001">
    <property type="protein sequence ID" value="TCZ66698.1"/>
    <property type="molecule type" value="Genomic_DNA"/>
</dbReference>
<evidence type="ECO:0000256" key="3">
    <source>
        <dbReference type="ARBA" id="ARBA00022829"/>
    </source>
</evidence>
<dbReference type="PANTHER" id="PTHR34298">
    <property type="entry name" value="SEGREGATION AND CONDENSATION PROTEIN B"/>
    <property type="match status" value="1"/>
</dbReference>
<dbReference type="Proteomes" id="UP000295023">
    <property type="component" value="Unassembled WGS sequence"/>
</dbReference>
<feature type="compositionally biased region" description="Low complexity" evidence="5">
    <location>
        <begin position="59"/>
        <end position="84"/>
    </location>
</feature>
<keyword evidence="3" id="KW-0159">Chromosome partition</keyword>
<evidence type="ECO:0000313" key="7">
    <source>
        <dbReference type="Proteomes" id="UP000295023"/>
    </source>
</evidence>
<dbReference type="InterPro" id="IPR036388">
    <property type="entry name" value="WH-like_DNA-bd_sf"/>
</dbReference>